<dbReference type="GO" id="GO:0020037">
    <property type="term" value="F:heme binding"/>
    <property type="evidence" value="ECO:0007669"/>
    <property type="project" value="InterPro"/>
</dbReference>
<dbReference type="GO" id="GO:0016020">
    <property type="term" value="C:membrane"/>
    <property type="evidence" value="ECO:0007669"/>
    <property type="project" value="UniProtKB-SubCell"/>
</dbReference>
<dbReference type="InterPro" id="IPR001128">
    <property type="entry name" value="Cyt_P450"/>
</dbReference>
<dbReference type="PRINTS" id="PR00385">
    <property type="entry name" value="P450"/>
</dbReference>
<keyword evidence="10 11" id="KW-0349">Heme</keyword>
<proteinExistence type="inferred from homology"/>
<dbReference type="InterPro" id="IPR017972">
    <property type="entry name" value="Cyt_P450_CS"/>
</dbReference>
<feature type="transmembrane region" description="Helical" evidence="12">
    <location>
        <begin position="218"/>
        <end position="239"/>
    </location>
</feature>
<dbReference type="GO" id="GO:0005506">
    <property type="term" value="F:iron ion binding"/>
    <property type="evidence" value="ECO:0007669"/>
    <property type="project" value="InterPro"/>
</dbReference>
<feature type="binding site" description="axial binding residue" evidence="10">
    <location>
        <position position="447"/>
    </location>
    <ligand>
        <name>heme</name>
        <dbReference type="ChEBI" id="CHEBI:30413"/>
    </ligand>
    <ligandPart>
        <name>Fe</name>
        <dbReference type="ChEBI" id="CHEBI:18248"/>
    </ligandPart>
</feature>
<evidence type="ECO:0008006" key="15">
    <source>
        <dbReference type="Google" id="ProtNLM"/>
    </source>
</evidence>
<dbReference type="Proteomes" id="UP001187471">
    <property type="component" value="Unassembled WGS sequence"/>
</dbReference>
<feature type="non-terminal residue" evidence="13">
    <location>
        <position position="504"/>
    </location>
</feature>
<comment type="subcellular location">
    <subcellularLocation>
        <location evidence="2">Membrane</location>
        <topology evidence="2">Single-pass membrane protein</topology>
    </subcellularLocation>
</comment>
<evidence type="ECO:0000313" key="14">
    <source>
        <dbReference type="Proteomes" id="UP001187471"/>
    </source>
</evidence>
<dbReference type="GO" id="GO:0004497">
    <property type="term" value="F:monooxygenase activity"/>
    <property type="evidence" value="ECO:0007669"/>
    <property type="project" value="UniProtKB-KW"/>
</dbReference>
<name>A0AA88S1E8_9ASTE</name>
<keyword evidence="4 12" id="KW-0812">Transmembrane</keyword>
<sequence>RELTSLSNFHFSSNKSPSLSLSPAMEFVMYWTFLVLLLLLPVFLLRARRGTKRLPPGSMGLPVIGQSLSLLKALRANTGDEWFQDRIRKYGPISKLSLFGTPSIFLCGQAANKFIYTCDGNKLANKQPKSISRLIGERNIIELSGEDHKRIRAALVSFLKPEVLKQYVGKLDDEIRHHLDMHWHGKQEVKVGPLMKTLTFNVICSLIFGIERGERRDLLVGLFQELIAGLLAVPVNLPFTQFNRSLQASAKIKTIVMDLIREKRAAFEQQGASPHQDLITCLLSMRNEDNSSVLSDEEILDSAKIVMIAGHDTTSILLTFMVRLFANNPSVYEAVSQEQEEIAGSKAAGELLTWDDLIKMKHTWRVASETLRMTPPVFCSFRRALTDIEYGGYIIPKGWQVVWAFSTTHMDETIFPDPSKFDPKRFEQQVPAPPYSFVAFGGGQRICPGYEFAKIETLAMVHYLVTRFTWKLSCKDDSFSREPMPVFNQGLPIQITPKKTSGAL</sequence>
<organism evidence="13 14">
    <name type="scientific">Escallonia rubra</name>
    <dbReference type="NCBI Taxonomy" id="112253"/>
    <lineage>
        <taxon>Eukaryota</taxon>
        <taxon>Viridiplantae</taxon>
        <taxon>Streptophyta</taxon>
        <taxon>Embryophyta</taxon>
        <taxon>Tracheophyta</taxon>
        <taxon>Spermatophyta</taxon>
        <taxon>Magnoliopsida</taxon>
        <taxon>eudicotyledons</taxon>
        <taxon>Gunneridae</taxon>
        <taxon>Pentapetalae</taxon>
        <taxon>asterids</taxon>
        <taxon>campanulids</taxon>
        <taxon>Escalloniales</taxon>
        <taxon>Escalloniaceae</taxon>
        <taxon>Escallonia</taxon>
    </lineage>
</organism>
<comment type="cofactor">
    <cofactor evidence="1 10">
        <name>heme</name>
        <dbReference type="ChEBI" id="CHEBI:30413"/>
    </cofactor>
</comment>
<comment type="similarity">
    <text evidence="3 11">Belongs to the cytochrome P450 family.</text>
</comment>
<dbReference type="AlphaFoldDB" id="A0AA88S1E8"/>
<comment type="caution">
    <text evidence="13">The sequence shown here is derived from an EMBL/GenBank/DDBJ whole genome shotgun (WGS) entry which is preliminary data.</text>
</comment>
<reference evidence="13" key="1">
    <citation type="submission" date="2022-12" db="EMBL/GenBank/DDBJ databases">
        <title>Draft genome assemblies for two species of Escallonia (Escalloniales).</title>
        <authorList>
            <person name="Chanderbali A."/>
            <person name="Dervinis C."/>
            <person name="Anghel I."/>
            <person name="Soltis D."/>
            <person name="Soltis P."/>
            <person name="Zapata F."/>
        </authorList>
    </citation>
    <scope>NUCLEOTIDE SEQUENCE</scope>
    <source>
        <strain evidence="13">UCBG92.1500</strain>
        <tissue evidence="13">Leaf</tissue>
    </source>
</reference>
<evidence type="ECO:0000256" key="11">
    <source>
        <dbReference type="RuleBase" id="RU000461"/>
    </source>
</evidence>
<evidence type="ECO:0000256" key="9">
    <source>
        <dbReference type="ARBA" id="ARBA00023136"/>
    </source>
</evidence>
<gene>
    <name evidence="13" type="ORF">RJ640_024025</name>
</gene>
<evidence type="ECO:0000256" key="5">
    <source>
        <dbReference type="ARBA" id="ARBA00022723"/>
    </source>
</evidence>
<dbReference type="EMBL" id="JAVXUO010000216">
    <property type="protein sequence ID" value="KAK2994302.1"/>
    <property type="molecule type" value="Genomic_DNA"/>
</dbReference>
<dbReference type="CDD" id="cd11043">
    <property type="entry name" value="CYP90-like"/>
    <property type="match status" value="1"/>
</dbReference>
<feature type="transmembrane region" description="Helical" evidence="12">
    <location>
        <begin position="27"/>
        <end position="45"/>
    </location>
</feature>
<dbReference type="InterPro" id="IPR036396">
    <property type="entry name" value="Cyt_P450_sf"/>
</dbReference>
<evidence type="ECO:0000256" key="2">
    <source>
        <dbReference type="ARBA" id="ARBA00004167"/>
    </source>
</evidence>
<evidence type="ECO:0000256" key="7">
    <source>
        <dbReference type="ARBA" id="ARBA00023002"/>
    </source>
</evidence>
<dbReference type="Pfam" id="PF00067">
    <property type="entry name" value="p450"/>
    <property type="match status" value="1"/>
</dbReference>
<evidence type="ECO:0000256" key="6">
    <source>
        <dbReference type="ARBA" id="ARBA00022989"/>
    </source>
</evidence>
<protein>
    <recommendedName>
        <fullName evidence="15">Cytochrome P450 716B1</fullName>
    </recommendedName>
</protein>
<evidence type="ECO:0000256" key="4">
    <source>
        <dbReference type="ARBA" id="ARBA00022692"/>
    </source>
</evidence>
<keyword evidence="8 10" id="KW-0408">Iron</keyword>
<dbReference type="InterPro" id="IPR002401">
    <property type="entry name" value="Cyt_P450_E_grp-I"/>
</dbReference>
<dbReference type="PROSITE" id="PS00086">
    <property type="entry name" value="CYTOCHROME_P450"/>
    <property type="match status" value="1"/>
</dbReference>
<dbReference type="PRINTS" id="PR00463">
    <property type="entry name" value="EP450I"/>
</dbReference>
<keyword evidence="11" id="KW-0503">Monooxygenase</keyword>
<accession>A0AA88S1E8</accession>
<keyword evidence="9 12" id="KW-0472">Membrane</keyword>
<dbReference type="GO" id="GO:0016125">
    <property type="term" value="P:sterol metabolic process"/>
    <property type="evidence" value="ECO:0007669"/>
    <property type="project" value="TreeGrafter"/>
</dbReference>
<keyword evidence="14" id="KW-1185">Reference proteome</keyword>
<evidence type="ECO:0000313" key="13">
    <source>
        <dbReference type="EMBL" id="KAK2994302.1"/>
    </source>
</evidence>
<dbReference type="Gene3D" id="1.10.630.10">
    <property type="entry name" value="Cytochrome P450"/>
    <property type="match status" value="1"/>
</dbReference>
<dbReference type="SUPFAM" id="SSF48264">
    <property type="entry name" value="Cytochrome P450"/>
    <property type="match status" value="1"/>
</dbReference>
<evidence type="ECO:0000256" key="12">
    <source>
        <dbReference type="SAM" id="Phobius"/>
    </source>
</evidence>
<evidence type="ECO:0000256" key="8">
    <source>
        <dbReference type="ARBA" id="ARBA00023004"/>
    </source>
</evidence>
<evidence type="ECO:0000256" key="10">
    <source>
        <dbReference type="PIRSR" id="PIRSR602401-1"/>
    </source>
</evidence>
<dbReference type="PANTHER" id="PTHR24286:SF217">
    <property type="entry name" value="OS07G0520300 PROTEIN"/>
    <property type="match status" value="1"/>
</dbReference>
<evidence type="ECO:0000256" key="3">
    <source>
        <dbReference type="ARBA" id="ARBA00010617"/>
    </source>
</evidence>
<keyword evidence="5 10" id="KW-0479">Metal-binding</keyword>
<evidence type="ECO:0000256" key="1">
    <source>
        <dbReference type="ARBA" id="ARBA00001971"/>
    </source>
</evidence>
<dbReference type="PANTHER" id="PTHR24286">
    <property type="entry name" value="CYTOCHROME P450 26"/>
    <property type="match status" value="1"/>
</dbReference>
<keyword evidence="6 12" id="KW-1133">Transmembrane helix</keyword>
<dbReference type="GO" id="GO:0016705">
    <property type="term" value="F:oxidoreductase activity, acting on paired donors, with incorporation or reduction of molecular oxygen"/>
    <property type="evidence" value="ECO:0007669"/>
    <property type="project" value="InterPro"/>
</dbReference>
<dbReference type="FunFam" id="1.10.630.10:FF:000022">
    <property type="entry name" value="Taxadiene 5-alpha hydroxylase"/>
    <property type="match status" value="1"/>
</dbReference>
<keyword evidence="7 11" id="KW-0560">Oxidoreductase</keyword>